<keyword evidence="2" id="KW-1185">Reference proteome</keyword>
<name>A0A183I8L4_9BILA</name>
<evidence type="ECO:0000313" key="2">
    <source>
        <dbReference type="Proteomes" id="UP000267606"/>
    </source>
</evidence>
<reference evidence="3" key="1">
    <citation type="submission" date="2016-06" db="UniProtKB">
        <authorList>
            <consortium name="WormBaseParasite"/>
        </authorList>
    </citation>
    <scope>IDENTIFICATION</scope>
</reference>
<dbReference type="AlphaFoldDB" id="A0A183I8L4"/>
<sequence>MIPDGYITEGKTPRKWYNAGTIELAGKFAGETRDCIH</sequence>
<evidence type="ECO:0000313" key="3">
    <source>
        <dbReference type="WBParaSite" id="OFLC_0001608901-mRNA-1"/>
    </source>
</evidence>
<accession>A0A183I8L4</accession>
<proteinExistence type="predicted"/>
<evidence type="ECO:0000313" key="1">
    <source>
        <dbReference type="EMBL" id="VDP26885.1"/>
    </source>
</evidence>
<dbReference type="EMBL" id="UZAJ01043968">
    <property type="protein sequence ID" value="VDP26885.1"/>
    <property type="molecule type" value="Genomic_DNA"/>
</dbReference>
<dbReference type="WBParaSite" id="OFLC_0001608901-mRNA-1">
    <property type="protein sequence ID" value="OFLC_0001608901-mRNA-1"/>
    <property type="gene ID" value="OFLC_0001608901"/>
</dbReference>
<gene>
    <name evidence="1" type="ORF">OFLC_LOCUS16076</name>
</gene>
<organism evidence="3">
    <name type="scientific">Onchocerca flexuosa</name>
    <dbReference type="NCBI Taxonomy" id="387005"/>
    <lineage>
        <taxon>Eukaryota</taxon>
        <taxon>Metazoa</taxon>
        <taxon>Ecdysozoa</taxon>
        <taxon>Nematoda</taxon>
        <taxon>Chromadorea</taxon>
        <taxon>Rhabditida</taxon>
        <taxon>Spirurina</taxon>
        <taxon>Spiruromorpha</taxon>
        <taxon>Filarioidea</taxon>
        <taxon>Onchocercidae</taxon>
        <taxon>Onchocerca</taxon>
    </lineage>
</organism>
<dbReference type="Proteomes" id="UP000267606">
    <property type="component" value="Unassembled WGS sequence"/>
</dbReference>
<protein>
    <submittedName>
        <fullName evidence="3">SLH domain-containing protein</fullName>
    </submittedName>
</protein>
<reference evidence="1 2" key="2">
    <citation type="submission" date="2018-11" db="EMBL/GenBank/DDBJ databases">
        <authorList>
            <consortium name="Pathogen Informatics"/>
        </authorList>
    </citation>
    <scope>NUCLEOTIDE SEQUENCE [LARGE SCALE GENOMIC DNA]</scope>
</reference>